<sequence length="189" mass="19666">MSEFSDFEDELRRFEDSVGGAEEMLRALKSGLQDVSKEGGKLSDSLRGIGQSMVESAYAAAVSPLRKELSSLITAGAQSLLGSLLPFAKGGSFTQGRVMPFATGGVVNGPMTFPMRGGTGLMGEAGPEAIMPLTRGADGKLGVRAEGGASAPAQVVINIQTPDVAGFQRSQSQIAAQMSRALSRAERNR</sequence>
<accession>A0A1Y5RIG1</accession>
<evidence type="ECO:0000313" key="2">
    <source>
        <dbReference type="Proteomes" id="UP000193870"/>
    </source>
</evidence>
<protein>
    <recommendedName>
        <fullName evidence="3">Phage tail tape measure protein, lambda family</fullName>
    </recommendedName>
</protein>
<dbReference type="EMBL" id="FWFV01000001">
    <property type="protein sequence ID" value="SLN16967.1"/>
    <property type="molecule type" value="Genomic_DNA"/>
</dbReference>
<dbReference type="OrthoDB" id="8448547at2"/>
<organism evidence="1 2">
    <name type="scientific">Palleronia marisminoris</name>
    <dbReference type="NCBI Taxonomy" id="315423"/>
    <lineage>
        <taxon>Bacteria</taxon>
        <taxon>Pseudomonadati</taxon>
        <taxon>Pseudomonadota</taxon>
        <taxon>Alphaproteobacteria</taxon>
        <taxon>Rhodobacterales</taxon>
        <taxon>Roseobacteraceae</taxon>
        <taxon>Palleronia</taxon>
    </lineage>
</organism>
<name>A0A1Y5RIG1_9RHOB</name>
<evidence type="ECO:0000313" key="1">
    <source>
        <dbReference type="EMBL" id="SLN16967.1"/>
    </source>
</evidence>
<proteinExistence type="predicted"/>
<keyword evidence="2" id="KW-1185">Reference proteome</keyword>
<dbReference type="RefSeq" id="WP_090928616.1">
    <property type="nucleotide sequence ID" value="NZ_FOPF01000001.1"/>
</dbReference>
<reference evidence="1 2" key="1">
    <citation type="submission" date="2017-03" db="EMBL/GenBank/DDBJ databases">
        <authorList>
            <person name="Afonso C.L."/>
            <person name="Miller P.J."/>
            <person name="Scott M.A."/>
            <person name="Spackman E."/>
            <person name="Goraichik I."/>
            <person name="Dimitrov K.M."/>
            <person name="Suarez D.L."/>
            <person name="Swayne D.E."/>
        </authorList>
    </citation>
    <scope>NUCLEOTIDE SEQUENCE [LARGE SCALE GENOMIC DNA]</scope>
    <source>
        <strain evidence="1 2">CECT 7066</strain>
    </source>
</reference>
<dbReference type="AlphaFoldDB" id="A0A1Y5RIG1"/>
<dbReference type="Proteomes" id="UP000193870">
    <property type="component" value="Unassembled WGS sequence"/>
</dbReference>
<evidence type="ECO:0008006" key="3">
    <source>
        <dbReference type="Google" id="ProtNLM"/>
    </source>
</evidence>
<dbReference type="STRING" id="315423.SAMN04488020_101439"/>
<gene>
    <name evidence="1" type="ORF">PAM7066_00439</name>
</gene>